<organism evidence="2 3">
    <name type="scientific">Caenorhabditis briggsae</name>
    <dbReference type="NCBI Taxonomy" id="6238"/>
    <lineage>
        <taxon>Eukaryota</taxon>
        <taxon>Metazoa</taxon>
        <taxon>Ecdysozoa</taxon>
        <taxon>Nematoda</taxon>
        <taxon>Chromadorea</taxon>
        <taxon>Rhabditida</taxon>
        <taxon>Rhabditina</taxon>
        <taxon>Rhabditomorpha</taxon>
        <taxon>Rhabditoidea</taxon>
        <taxon>Rhabditidae</taxon>
        <taxon>Peloderinae</taxon>
        <taxon>Caenorhabditis</taxon>
    </lineage>
</organism>
<feature type="transmembrane region" description="Helical" evidence="1">
    <location>
        <begin position="32"/>
        <end position="48"/>
    </location>
</feature>
<name>A0AAE9CW94_CAEBR</name>
<keyword evidence="1" id="KW-0472">Membrane</keyword>
<sequence>MCGLGFLNFLLVAAVIFRLFCRFALYIALVNLIRAISLFIIMPVYFIANFPPKPCEVYDQVCFEKRDKAPYDLTMSLDSFIFELLYAVVVYVELLNFRMRSDVMRIDMKMKKEAREEIETSAESMQRF</sequence>
<proteinExistence type="predicted"/>
<dbReference type="AlphaFoldDB" id="A0AAE9CW94"/>
<dbReference type="EMBL" id="CP090896">
    <property type="protein sequence ID" value="ULT82706.1"/>
    <property type="molecule type" value="Genomic_DNA"/>
</dbReference>
<accession>A0AAE9CW94</accession>
<evidence type="ECO:0000313" key="2">
    <source>
        <dbReference type="EMBL" id="ULT82706.1"/>
    </source>
</evidence>
<evidence type="ECO:0000313" key="3">
    <source>
        <dbReference type="Proteomes" id="UP000827892"/>
    </source>
</evidence>
<reference evidence="2 3" key="1">
    <citation type="submission" date="2022-05" db="EMBL/GenBank/DDBJ databases">
        <title>Chromosome-level reference genomes for two strains of Caenorhabditis briggsae: an improved platform for comparative genomics.</title>
        <authorList>
            <person name="Stevens L."/>
            <person name="Andersen E.C."/>
        </authorList>
    </citation>
    <scope>NUCLEOTIDE SEQUENCE [LARGE SCALE GENOMIC DNA]</scope>
    <source>
        <strain evidence="2">QX1410_ONT</strain>
        <tissue evidence="2">Whole-organism</tissue>
    </source>
</reference>
<keyword evidence="1" id="KW-0812">Transmembrane</keyword>
<feature type="transmembrane region" description="Helical" evidence="1">
    <location>
        <begin position="6"/>
        <end position="25"/>
    </location>
</feature>
<evidence type="ECO:0000256" key="1">
    <source>
        <dbReference type="SAM" id="Phobius"/>
    </source>
</evidence>
<keyword evidence="1" id="KW-1133">Transmembrane helix</keyword>
<dbReference type="Proteomes" id="UP000827892">
    <property type="component" value="Chromosome X"/>
</dbReference>
<gene>
    <name evidence="2" type="ORF">L3Y34_012150</name>
</gene>
<feature type="transmembrane region" description="Helical" evidence="1">
    <location>
        <begin position="80"/>
        <end position="99"/>
    </location>
</feature>
<protein>
    <submittedName>
        <fullName evidence="2">Uncharacterized protein</fullName>
    </submittedName>
</protein>